<evidence type="ECO:0000313" key="2">
    <source>
        <dbReference type="Proteomes" id="UP000245086"/>
    </source>
</evidence>
<dbReference type="EMBL" id="BFBR01000001">
    <property type="protein sequence ID" value="GBF56452.1"/>
    <property type="molecule type" value="Genomic_DNA"/>
</dbReference>
<keyword evidence="2" id="KW-1185">Reference proteome</keyword>
<comment type="caution">
    <text evidence="1">The sequence shown here is derived from an EMBL/GenBank/DDBJ whole genome shotgun (WGS) entry which is preliminary data.</text>
</comment>
<reference evidence="1 2" key="1">
    <citation type="journal article" date="2018" name="Genome Announc.">
        <title>Draft Genome Sequence of "Candidatus Phycosocius bacilliformis," an Alphaproteobacterial Ectosymbiont of the Hydrocarbon-Producing Green Alga Botryococcus braunii.</title>
        <authorList>
            <person name="Tanabe Y."/>
            <person name="Yamaguchi H."/>
            <person name="Watanabe M.M."/>
        </authorList>
    </citation>
    <scope>NUCLEOTIDE SEQUENCE [LARGE SCALE GENOMIC DNA]</scope>
    <source>
        <strain evidence="1 2">BOTRYCO-2</strain>
    </source>
</reference>
<accession>A0A2P2E5X5</accession>
<dbReference type="Proteomes" id="UP000245086">
    <property type="component" value="Unassembled WGS sequence"/>
</dbReference>
<evidence type="ECO:0000313" key="1">
    <source>
        <dbReference type="EMBL" id="GBF56452.1"/>
    </source>
</evidence>
<gene>
    <name evidence="1" type="ORF">PbB2_00108</name>
</gene>
<organism evidence="1 2">
    <name type="scientific">Candidatus Phycosocius bacilliformis</name>
    <dbReference type="NCBI Taxonomy" id="1445552"/>
    <lineage>
        <taxon>Bacteria</taxon>
        <taxon>Pseudomonadati</taxon>
        <taxon>Pseudomonadota</taxon>
        <taxon>Alphaproteobacteria</taxon>
        <taxon>Caulobacterales</taxon>
        <taxon>Caulobacterales incertae sedis</taxon>
        <taxon>Candidatus Phycosocius</taxon>
    </lineage>
</organism>
<proteinExistence type="predicted"/>
<name>A0A2P2E5X5_9PROT</name>
<dbReference type="AlphaFoldDB" id="A0A2P2E5X5"/>
<sequence>MSGHKSLRVVVFREEEVFVAQCLEHDICVQADSLPKLQERFEATLILEGKGLEAIDPAPARFHEIWTNAVALESRDACTEMRMAA</sequence>
<protein>
    <submittedName>
        <fullName evidence="1">Uncharacterized protein</fullName>
    </submittedName>
</protein>